<evidence type="ECO:0000313" key="1">
    <source>
        <dbReference type="EMBL" id="UXX41915.1"/>
    </source>
</evidence>
<accession>A0A977XU74</accession>
<reference evidence="1" key="1">
    <citation type="journal article" date="2022" name="Virus Res.">
        <title>Genome analysis of Psilogramma increta granulovirus and its intrapopulation diversity.</title>
        <authorList>
            <person name="Zhang H."/>
            <person name="Li L."/>
            <person name="Chen B."/>
            <person name="Zuo Y."/>
            <person name="Wu W."/>
            <person name="Yuan M."/>
            <person name="Yang K."/>
        </authorList>
    </citation>
    <scope>NUCLEOTIDE SEQUENCE</scope>
    <source>
        <strain evidence="1">GZ</strain>
    </source>
</reference>
<proteinExistence type="predicted"/>
<organism evidence="1 2">
    <name type="scientific">Psilogramma increta granulovirus</name>
    <dbReference type="NCBI Taxonomy" id="2953508"/>
    <lineage>
        <taxon>Viruses</taxon>
        <taxon>Viruses incertae sedis</taxon>
        <taxon>Naldaviricetes</taxon>
        <taxon>Lefavirales</taxon>
        <taxon>Baculoviridae</taxon>
        <taxon>Betabaculovirus</taxon>
        <taxon>Betabaculovirus psincretae</taxon>
    </lineage>
</organism>
<protein>
    <submittedName>
        <fullName evidence="1">Uncharacterized protein</fullName>
    </submittedName>
</protein>
<dbReference type="EMBL" id="ON803509">
    <property type="protein sequence ID" value="UXX41915.1"/>
    <property type="molecule type" value="Genomic_DNA"/>
</dbReference>
<dbReference type="Proteomes" id="UP001265762">
    <property type="component" value="Segment"/>
</dbReference>
<evidence type="ECO:0000313" key="2">
    <source>
        <dbReference type="Proteomes" id="UP001265762"/>
    </source>
</evidence>
<keyword evidence="2" id="KW-1185">Reference proteome</keyword>
<name>A0A977XU74_9BBAC</name>
<sequence length="53" mass="6560">MDVTNNKENEQHQQQFKLKMVIEKTVQNAYDTKDWSKTRNGKTWHMRHLKKTW</sequence>